<feature type="transmembrane region" description="Helical" evidence="4">
    <location>
        <begin position="168"/>
        <end position="189"/>
    </location>
</feature>
<feature type="transmembrane region" description="Helical" evidence="4">
    <location>
        <begin position="244"/>
        <end position="264"/>
    </location>
</feature>
<keyword evidence="2 4" id="KW-1133">Transmembrane helix</keyword>
<evidence type="ECO:0000313" key="5">
    <source>
        <dbReference type="EMBL" id="MBB2162456.1"/>
    </source>
</evidence>
<protein>
    <submittedName>
        <fullName evidence="5">MFS transporter</fullName>
    </submittedName>
</protein>
<accession>A0A7W4IGL7</accession>
<dbReference type="InterPro" id="IPR036259">
    <property type="entry name" value="MFS_trans_sf"/>
</dbReference>
<keyword evidence="3 4" id="KW-0472">Membrane</keyword>
<dbReference type="Gene3D" id="1.20.1250.20">
    <property type="entry name" value="MFS general substrate transporter like domains"/>
    <property type="match status" value="1"/>
</dbReference>
<feature type="transmembrane region" description="Helical" evidence="4">
    <location>
        <begin position="143"/>
        <end position="162"/>
    </location>
</feature>
<evidence type="ECO:0000256" key="2">
    <source>
        <dbReference type="ARBA" id="ARBA00022989"/>
    </source>
</evidence>
<feature type="transmembrane region" description="Helical" evidence="4">
    <location>
        <begin position="12"/>
        <end position="35"/>
    </location>
</feature>
<name>A0A7W4IGL7_9PROT</name>
<dbReference type="AlphaFoldDB" id="A0A7W4IGL7"/>
<gene>
    <name evidence="5" type="ORF">HLH48_20255</name>
</gene>
<proteinExistence type="predicted"/>
<sequence length="392" mass="41477">MNVLKNRDRLTQLVFGQFTSAATVYFGVFAVLPVFLIGHTTLKTSTIATVLFAASVMGKLGRVFVSSAIDRLPLRNVLVLSSLTAAAALCILPHLKNAAAICTAITIFNLANGANSVSVRSLTANMKRTTESRFLKYSKLSTATNFAAMIGPPAAFYLLTAANGMSPFYAFALLLAATAAAVFGFRSLIPDLHPQETIVSGVFYCLRLPELRRLLICTSIGYFSYAFMYNSVALYATYHLRLENWGGVLLGLNAVIVIATSYPLNQWMERMHFGVGIRIQLGFGLYLVAFLLPVLLKHPVMLAVAVVLWALAESSLLPSLIGQATVGVPASRHVAALTVYSVVVGIGEGAGAFVAVSLTASSALDGGAGFLLAAGICATALLTSGPLLKGMV</sequence>
<evidence type="ECO:0000256" key="3">
    <source>
        <dbReference type="ARBA" id="ARBA00023136"/>
    </source>
</evidence>
<dbReference type="RefSeq" id="WP_182999280.1">
    <property type="nucleotide sequence ID" value="NZ_JABEQJ010000039.1"/>
</dbReference>
<feature type="transmembrane region" description="Helical" evidence="4">
    <location>
        <begin position="276"/>
        <end position="296"/>
    </location>
</feature>
<dbReference type="SUPFAM" id="SSF103473">
    <property type="entry name" value="MFS general substrate transporter"/>
    <property type="match status" value="1"/>
</dbReference>
<dbReference type="InterPro" id="IPR011701">
    <property type="entry name" value="MFS"/>
</dbReference>
<dbReference type="Proteomes" id="UP000589085">
    <property type="component" value="Unassembled WGS sequence"/>
</dbReference>
<feature type="transmembrane region" description="Helical" evidence="4">
    <location>
        <begin position="302"/>
        <end position="322"/>
    </location>
</feature>
<evidence type="ECO:0000256" key="4">
    <source>
        <dbReference type="SAM" id="Phobius"/>
    </source>
</evidence>
<dbReference type="EMBL" id="JABEQJ010000039">
    <property type="protein sequence ID" value="MBB2162456.1"/>
    <property type="molecule type" value="Genomic_DNA"/>
</dbReference>
<dbReference type="Pfam" id="PF07690">
    <property type="entry name" value="MFS_1"/>
    <property type="match status" value="1"/>
</dbReference>
<evidence type="ECO:0000313" key="6">
    <source>
        <dbReference type="Proteomes" id="UP000589085"/>
    </source>
</evidence>
<feature type="transmembrane region" description="Helical" evidence="4">
    <location>
        <begin position="368"/>
        <end position="388"/>
    </location>
</feature>
<reference evidence="5 6" key="1">
    <citation type="submission" date="2020-04" db="EMBL/GenBank/DDBJ databases">
        <title>Description of novel Gluconacetobacter.</title>
        <authorList>
            <person name="Sombolestani A."/>
        </authorList>
    </citation>
    <scope>NUCLEOTIDE SEQUENCE [LARGE SCALE GENOMIC DNA]</scope>
    <source>
        <strain evidence="5 6">LMG 19747</strain>
    </source>
</reference>
<feature type="transmembrane region" description="Helical" evidence="4">
    <location>
        <begin position="77"/>
        <end position="95"/>
    </location>
</feature>
<keyword evidence="1 4" id="KW-0812">Transmembrane</keyword>
<feature type="transmembrane region" description="Helical" evidence="4">
    <location>
        <begin position="334"/>
        <end position="356"/>
    </location>
</feature>
<comment type="caution">
    <text evidence="5">The sequence shown here is derived from an EMBL/GenBank/DDBJ whole genome shotgun (WGS) entry which is preliminary data.</text>
</comment>
<evidence type="ECO:0000256" key="1">
    <source>
        <dbReference type="ARBA" id="ARBA00022692"/>
    </source>
</evidence>
<dbReference type="GO" id="GO:0022857">
    <property type="term" value="F:transmembrane transporter activity"/>
    <property type="evidence" value="ECO:0007669"/>
    <property type="project" value="InterPro"/>
</dbReference>
<feature type="transmembrane region" description="Helical" evidence="4">
    <location>
        <begin position="47"/>
        <end position="65"/>
    </location>
</feature>
<feature type="transmembrane region" description="Helical" evidence="4">
    <location>
        <begin position="101"/>
        <end position="122"/>
    </location>
</feature>
<organism evidence="5 6">
    <name type="scientific">Gluconacetobacter sacchari</name>
    <dbReference type="NCBI Taxonomy" id="92759"/>
    <lineage>
        <taxon>Bacteria</taxon>
        <taxon>Pseudomonadati</taxon>
        <taxon>Pseudomonadota</taxon>
        <taxon>Alphaproteobacteria</taxon>
        <taxon>Acetobacterales</taxon>
        <taxon>Acetobacteraceae</taxon>
        <taxon>Gluconacetobacter</taxon>
    </lineage>
</organism>
<feature type="transmembrane region" description="Helical" evidence="4">
    <location>
        <begin position="214"/>
        <end position="238"/>
    </location>
</feature>